<comment type="caution">
    <text evidence="1">The sequence shown here is derived from an EMBL/GenBank/DDBJ whole genome shotgun (WGS) entry which is preliminary data.</text>
</comment>
<keyword evidence="2" id="KW-1185">Reference proteome</keyword>
<evidence type="ECO:0000313" key="1">
    <source>
        <dbReference type="EMBL" id="KAF2198854.1"/>
    </source>
</evidence>
<dbReference type="EMBL" id="ML994112">
    <property type="protein sequence ID" value="KAF2198854.1"/>
    <property type="molecule type" value="Genomic_DNA"/>
</dbReference>
<organism evidence="1 2">
    <name type="scientific">Delitschia confertaspora ATCC 74209</name>
    <dbReference type="NCBI Taxonomy" id="1513339"/>
    <lineage>
        <taxon>Eukaryota</taxon>
        <taxon>Fungi</taxon>
        <taxon>Dikarya</taxon>
        <taxon>Ascomycota</taxon>
        <taxon>Pezizomycotina</taxon>
        <taxon>Dothideomycetes</taxon>
        <taxon>Pleosporomycetidae</taxon>
        <taxon>Pleosporales</taxon>
        <taxon>Delitschiaceae</taxon>
        <taxon>Delitschia</taxon>
    </lineage>
</organism>
<reference evidence="1" key="1">
    <citation type="journal article" date="2020" name="Stud. Mycol.">
        <title>101 Dothideomycetes genomes: a test case for predicting lifestyles and emergence of pathogens.</title>
        <authorList>
            <person name="Haridas S."/>
            <person name="Albert R."/>
            <person name="Binder M."/>
            <person name="Bloem J."/>
            <person name="Labutti K."/>
            <person name="Salamov A."/>
            <person name="Andreopoulos B."/>
            <person name="Baker S."/>
            <person name="Barry K."/>
            <person name="Bills G."/>
            <person name="Bluhm B."/>
            <person name="Cannon C."/>
            <person name="Castanera R."/>
            <person name="Culley D."/>
            <person name="Daum C."/>
            <person name="Ezra D."/>
            <person name="Gonzalez J."/>
            <person name="Henrissat B."/>
            <person name="Kuo A."/>
            <person name="Liang C."/>
            <person name="Lipzen A."/>
            <person name="Lutzoni F."/>
            <person name="Magnuson J."/>
            <person name="Mondo S."/>
            <person name="Nolan M."/>
            <person name="Ohm R."/>
            <person name="Pangilinan J."/>
            <person name="Park H.-J."/>
            <person name="Ramirez L."/>
            <person name="Alfaro M."/>
            <person name="Sun H."/>
            <person name="Tritt A."/>
            <person name="Yoshinaga Y."/>
            <person name="Zwiers L.-H."/>
            <person name="Turgeon B."/>
            <person name="Goodwin S."/>
            <person name="Spatafora J."/>
            <person name="Crous P."/>
            <person name="Grigoriev I."/>
        </authorList>
    </citation>
    <scope>NUCLEOTIDE SEQUENCE</scope>
    <source>
        <strain evidence="1">ATCC 74209</strain>
    </source>
</reference>
<name>A0A9P4JIF2_9PLEO</name>
<accession>A0A9P4JIF2</accession>
<proteinExistence type="predicted"/>
<dbReference type="Proteomes" id="UP000799536">
    <property type="component" value="Unassembled WGS sequence"/>
</dbReference>
<gene>
    <name evidence="1" type="ORF">GQ43DRAFT_139577</name>
</gene>
<sequence length="161" mass="18084">MRGHRIFSPFHRDAFCSRSSIKGIAEDKFGYRINSPVSQSLSFELKVFVFLSPAFRLLVAADFDGCGLERAPSHSSSLFFTEQSFRPPNTHPSHHLDSDWKFFSFSRLLLRLCFLLMLALQDEHAEGEELELAVFVAVAGPGGVVWNVDVGGGERYALEAW</sequence>
<protein>
    <submittedName>
        <fullName evidence="1">Uncharacterized protein</fullName>
    </submittedName>
</protein>
<dbReference type="AlphaFoldDB" id="A0A9P4JIF2"/>
<evidence type="ECO:0000313" key="2">
    <source>
        <dbReference type="Proteomes" id="UP000799536"/>
    </source>
</evidence>